<dbReference type="STRING" id="1348612.A0A397GRA1"/>
<evidence type="ECO:0000256" key="1">
    <source>
        <dbReference type="SAM" id="Phobius"/>
    </source>
</evidence>
<gene>
    <name evidence="2" type="ORF">Glove_457g72</name>
</gene>
<dbReference type="OrthoDB" id="5511684at2759"/>
<dbReference type="AlphaFoldDB" id="A0A397GRA1"/>
<evidence type="ECO:0008006" key="4">
    <source>
        <dbReference type="Google" id="ProtNLM"/>
    </source>
</evidence>
<feature type="transmembrane region" description="Helical" evidence="1">
    <location>
        <begin position="12"/>
        <end position="34"/>
    </location>
</feature>
<keyword evidence="1" id="KW-0812">Transmembrane</keyword>
<evidence type="ECO:0000313" key="3">
    <source>
        <dbReference type="Proteomes" id="UP000266861"/>
    </source>
</evidence>
<accession>A0A397GRA1</accession>
<proteinExistence type="predicted"/>
<keyword evidence="1" id="KW-1133">Transmembrane helix</keyword>
<dbReference type="InterPro" id="IPR010530">
    <property type="entry name" value="B12D"/>
</dbReference>
<dbReference type="Proteomes" id="UP000266861">
    <property type="component" value="Unassembled WGS sequence"/>
</dbReference>
<dbReference type="PANTHER" id="PTHR14256:SF1">
    <property type="entry name" value="GEO09626P1"/>
    <property type="match status" value="1"/>
</dbReference>
<dbReference type="PANTHER" id="PTHR14256">
    <property type="entry name" value="NADH-UBIQUINONE OXIDOREDUCTASE MLRQ SUBUNIT"/>
    <property type="match status" value="1"/>
</dbReference>
<evidence type="ECO:0000313" key="2">
    <source>
        <dbReference type="EMBL" id="RHZ52799.1"/>
    </source>
</evidence>
<keyword evidence="1" id="KW-0472">Membrane</keyword>
<protein>
    <recommendedName>
        <fullName evidence="4">NADH dehydrogenase [ubiquinone] 1 alpha subcomplex subunit 4</fullName>
    </recommendedName>
</protein>
<keyword evidence="3" id="KW-1185">Reference proteome</keyword>
<sequence>MVVTFLRQNQTIIPLVAICAGGVGAGLLYAMYTLKTSPEVAINKVGNPHPWNSIQQHQNAKLITINKDFFENRRGLESPSRRF</sequence>
<organism evidence="2 3">
    <name type="scientific">Diversispora epigaea</name>
    <dbReference type="NCBI Taxonomy" id="1348612"/>
    <lineage>
        <taxon>Eukaryota</taxon>
        <taxon>Fungi</taxon>
        <taxon>Fungi incertae sedis</taxon>
        <taxon>Mucoromycota</taxon>
        <taxon>Glomeromycotina</taxon>
        <taxon>Glomeromycetes</taxon>
        <taxon>Diversisporales</taxon>
        <taxon>Diversisporaceae</taxon>
        <taxon>Diversispora</taxon>
    </lineage>
</organism>
<comment type="caution">
    <text evidence="2">The sequence shown here is derived from an EMBL/GenBank/DDBJ whole genome shotgun (WGS) entry which is preliminary data.</text>
</comment>
<name>A0A397GRA1_9GLOM</name>
<dbReference type="EMBL" id="PQFF01000399">
    <property type="protein sequence ID" value="RHZ52799.1"/>
    <property type="molecule type" value="Genomic_DNA"/>
</dbReference>
<reference evidence="2 3" key="1">
    <citation type="submission" date="2018-08" db="EMBL/GenBank/DDBJ databases">
        <title>Genome and evolution of the arbuscular mycorrhizal fungus Diversispora epigaea (formerly Glomus versiforme) and its bacterial endosymbionts.</title>
        <authorList>
            <person name="Sun X."/>
            <person name="Fei Z."/>
            <person name="Harrison M."/>
        </authorList>
    </citation>
    <scope>NUCLEOTIDE SEQUENCE [LARGE SCALE GENOMIC DNA]</scope>
    <source>
        <strain evidence="2 3">IT104</strain>
    </source>
</reference>
<dbReference type="Pfam" id="PF06522">
    <property type="entry name" value="B12D"/>
    <property type="match status" value="1"/>
</dbReference>